<feature type="transmembrane region" description="Helical" evidence="1">
    <location>
        <begin position="689"/>
        <end position="709"/>
    </location>
</feature>
<dbReference type="Proteomes" id="UP000316851">
    <property type="component" value="Unassembled WGS sequence"/>
</dbReference>
<feature type="transmembrane region" description="Helical" evidence="1">
    <location>
        <begin position="552"/>
        <end position="574"/>
    </location>
</feature>
<reference evidence="3" key="1">
    <citation type="submission" date="2019-06" db="EMBL/GenBank/DDBJ databases">
        <title>Mycoplasma neophronis type strain whole genome sequence.</title>
        <authorList>
            <person name="Spergser J."/>
        </authorList>
    </citation>
    <scope>NUCLEOTIDE SEQUENCE [LARGE SCALE GENOMIC DNA]</scope>
    <source>
        <strain evidence="3">DSM 24097</strain>
    </source>
</reference>
<sequence length="888" mass="100676">MKKAKFFSNKFRWFINIFLIIAMILIVVFGGVFYLKPKLKNQTNSNVVTTNVGLKIKKTPDVYGRTNQNISSNELLSLTKNYIQNKDGILTSSYDINLASDEFLTVSSYQDKTEAEKKALVSSLVEKPYLTITDEFGNPLFYKGQYISRFRHSPALDKNLKTFETEGPQDYYISLDKNPALSKNKQGASHRVEVKLTDEGWNSFILMQSEYNFRYNMAMNGGQDPHLSPSTKVYFWLNLDKFIKIAKENFPEQWKAAKENPVNFAYVNNSVNPEEIKDKDGKVISRKEPVLKFNEINARKYLISVAFPGSLLSPLKSESSFYIFNNNEHGPTDKEVASAINYSYAPFQLSNDYSYFVTTNVKARNKYLIVIAALFAMFAVFLIIKYRLFGLVSALTLALFTFVFMAIVTAFNIYINPIVAFVLIIACFFAFDLMHNQLDIFKKETLDGANANKSINKATKNGLISGLDVSFGMLVIAILGIYINVSYLNTLSIIMFISIFVSLIIAMLINTWLLRSLVKTEAFDKTSKALVWNNTHLNKLSLKMNLISKSKFFTIGFALFIVLGLIVFGIFAGINKSALAGLNLSPQLTKSTFYYLTPETTVAFNGWTLDNANSVAAEITKNISNAKVEVVLNNASNNTYGIVVTSSSNISDFINGDLNTFAKNLVSNESTQLVVSSEQLNVVNSERNIGLVVAILAASMGFVSIYILIRFSLITMFVTLLKEIFAIIMVIVFMMIFHTEFNNGIFGGLVLLTMFNIIDSLINANRVKEEFKKDLNTKNYIYPDDRVKEIFILHIREIFARQMFNFIYAIIAMILCATLMKTLNTTLILTFGFGVISIVLVNLFLMPNIWMRLYMISFHRKQKRIENGYWNTEKIQEQTFIGINDFSM</sequence>
<keyword evidence="1" id="KW-0812">Transmembrane</keyword>
<feature type="domain" description="Protein export membrane protein SecD/SecF C-terminal" evidence="2">
    <location>
        <begin position="692"/>
        <end position="846"/>
    </location>
</feature>
<comment type="caution">
    <text evidence="3">The sequence shown here is derived from an EMBL/GenBank/DDBJ whole genome shotgun (WGS) entry which is preliminary data.</text>
</comment>
<feature type="transmembrane region" description="Helical" evidence="1">
    <location>
        <begin position="367"/>
        <end position="384"/>
    </location>
</feature>
<dbReference type="Pfam" id="PF02355">
    <property type="entry name" value="SecD_SecF_C"/>
    <property type="match status" value="1"/>
</dbReference>
<keyword evidence="1" id="KW-1133">Transmembrane helix</keyword>
<feature type="transmembrane region" description="Helical" evidence="1">
    <location>
        <begin position="803"/>
        <end position="820"/>
    </location>
</feature>
<keyword evidence="1" id="KW-0472">Membrane</keyword>
<dbReference type="Gene3D" id="1.20.1640.10">
    <property type="entry name" value="Multidrug efflux transporter AcrB transmembrane domain"/>
    <property type="match status" value="1"/>
</dbReference>
<feature type="transmembrane region" description="Helical" evidence="1">
    <location>
        <begin position="491"/>
        <end position="513"/>
    </location>
</feature>
<accession>A0ABY2Z009</accession>
<proteinExistence type="predicted"/>
<name>A0ABY2Z009_9BACT</name>
<feature type="transmembrane region" description="Helical" evidence="1">
    <location>
        <begin position="463"/>
        <end position="485"/>
    </location>
</feature>
<feature type="transmembrane region" description="Helical" evidence="1">
    <location>
        <begin position="744"/>
        <end position="762"/>
    </location>
</feature>
<feature type="transmembrane region" description="Helical" evidence="1">
    <location>
        <begin position="716"/>
        <end position="738"/>
    </location>
</feature>
<dbReference type="NCBIfam" id="NF046001">
    <property type="entry name" value="SecDF_plasm"/>
    <property type="match status" value="1"/>
</dbReference>
<dbReference type="InterPro" id="IPR048634">
    <property type="entry name" value="SecD_SecF_C"/>
</dbReference>
<dbReference type="EMBL" id="VHHP01000003">
    <property type="protein sequence ID" value="TPR54086.1"/>
    <property type="molecule type" value="Genomic_DNA"/>
</dbReference>
<feature type="transmembrane region" description="Helical" evidence="1">
    <location>
        <begin position="12"/>
        <end position="35"/>
    </location>
</feature>
<feature type="transmembrane region" description="Helical" evidence="1">
    <location>
        <begin position="391"/>
        <end position="408"/>
    </location>
</feature>
<evidence type="ECO:0000259" key="2">
    <source>
        <dbReference type="Pfam" id="PF02355"/>
    </source>
</evidence>
<keyword evidence="4" id="KW-1185">Reference proteome</keyword>
<feature type="transmembrane region" description="Helical" evidence="1">
    <location>
        <begin position="826"/>
        <end position="845"/>
    </location>
</feature>
<organism evidence="3 4">
    <name type="scientific">Metamycoplasma neophronis</name>
    <dbReference type="NCBI Taxonomy" id="872983"/>
    <lineage>
        <taxon>Bacteria</taxon>
        <taxon>Bacillati</taxon>
        <taxon>Mycoplasmatota</taxon>
        <taxon>Mycoplasmoidales</taxon>
        <taxon>Metamycoplasmataceae</taxon>
        <taxon>Metamycoplasma</taxon>
    </lineage>
</organism>
<protein>
    <submittedName>
        <fullName evidence="3">Peptide transporter</fullName>
    </submittedName>
</protein>
<dbReference type="RefSeq" id="WP_140914775.1">
    <property type="nucleotide sequence ID" value="NZ_VHHP01000003.1"/>
</dbReference>
<dbReference type="SUPFAM" id="SSF82866">
    <property type="entry name" value="Multidrug efflux transporter AcrB transmembrane domain"/>
    <property type="match status" value="2"/>
</dbReference>
<feature type="transmembrane region" description="Helical" evidence="1">
    <location>
        <begin position="414"/>
        <end position="434"/>
    </location>
</feature>
<evidence type="ECO:0000256" key="1">
    <source>
        <dbReference type="SAM" id="Phobius"/>
    </source>
</evidence>
<evidence type="ECO:0000313" key="4">
    <source>
        <dbReference type="Proteomes" id="UP000316851"/>
    </source>
</evidence>
<gene>
    <name evidence="3" type="ORF">FJR74_01435</name>
</gene>
<evidence type="ECO:0000313" key="3">
    <source>
        <dbReference type="EMBL" id="TPR54086.1"/>
    </source>
</evidence>